<gene>
    <name evidence="2" type="ORF">GNF79_18670</name>
</gene>
<accession>A0AAW9IGX1</accession>
<dbReference type="EMBL" id="WNVC01000961">
    <property type="protein sequence ID" value="MDZ5001045.1"/>
    <property type="molecule type" value="Genomic_DNA"/>
</dbReference>
<sequence>MKNATNKINEDLKDLSNHNKNQIFQFSTVAESIDDIQNSVELVAKINDIELCIGGDGRNNQIFMSLWCNKHNNTQEKPLNVTLYCIEEPEAHLHPHQQRQLSKFLLNV</sequence>
<organism evidence="2 3">
    <name type="scientific">Clostridium perfringens</name>
    <dbReference type="NCBI Taxonomy" id="1502"/>
    <lineage>
        <taxon>Bacteria</taxon>
        <taxon>Bacillati</taxon>
        <taxon>Bacillota</taxon>
        <taxon>Clostridia</taxon>
        <taxon>Eubacteriales</taxon>
        <taxon>Clostridiaceae</taxon>
        <taxon>Clostridium</taxon>
    </lineage>
</organism>
<dbReference type="AlphaFoldDB" id="A0AAW9IGX1"/>
<name>A0AAW9IGX1_CLOPF</name>
<comment type="caution">
    <text evidence="2">The sequence shown here is derived from an EMBL/GenBank/DDBJ whole genome shotgun (WGS) entry which is preliminary data.</text>
</comment>
<proteinExistence type="predicted"/>
<dbReference type="Proteomes" id="UP001291306">
    <property type="component" value="Unassembled WGS sequence"/>
</dbReference>
<evidence type="ECO:0000313" key="2">
    <source>
        <dbReference type="EMBL" id="MDZ5001045.1"/>
    </source>
</evidence>
<evidence type="ECO:0000313" key="3">
    <source>
        <dbReference type="Proteomes" id="UP001291306"/>
    </source>
</evidence>
<feature type="domain" description="Endonuclease GajA/Old nuclease/RecF-like AAA" evidence="1">
    <location>
        <begin position="3"/>
        <end position="107"/>
    </location>
</feature>
<reference evidence="2" key="1">
    <citation type="submission" date="2019-11" db="EMBL/GenBank/DDBJ databases">
        <title>Characterization of Clostridium perfringens isolates from swine manure treated agricultural soils.</title>
        <authorList>
            <person name="Wushke S.T."/>
        </authorList>
    </citation>
    <scope>NUCLEOTIDE SEQUENCE</scope>
    <source>
        <strain evidence="2">X26</strain>
    </source>
</reference>
<evidence type="ECO:0000259" key="1">
    <source>
        <dbReference type="Pfam" id="PF13175"/>
    </source>
</evidence>
<dbReference type="Pfam" id="PF13175">
    <property type="entry name" value="AAA_15"/>
    <property type="match status" value="1"/>
</dbReference>
<dbReference type="InterPro" id="IPR041685">
    <property type="entry name" value="AAA_GajA/Old/RecF-like"/>
</dbReference>
<protein>
    <submittedName>
        <fullName evidence="2">AAA family ATPase</fullName>
    </submittedName>
</protein>